<reference evidence="3" key="1">
    <citation type="submission" date="2024-06" db="EMBL/GenBank/DDBJ databases">
        <title>Draft Genome Sequences of Epichloe bromicola Strains Isolated from Elymus ciliaris.</title>
        <authorList>
            <consortium name="Epichloe bromicola genome sequencing consortium"/>
            <person name="Miura A."/>
            <person name="Imano S."/>
            <person name="Ashida A."/>
            <person name="Sato I."/>
            <person name="Chiba S."/>
            <person name="Tanaka A."/>
            <person name="Camagna M."/>
            <person name="Takemoto D."/>
        </authorList>
    </citation>
    <scope>NUCLEOTIDE SEQUENCE [LARGE SCALE GENOMIC DNA]</scope>
    <source>
        <strain evidence="3">DP</strain>
    </source>
</reference>
<dbReference type="InterPro" id="IPR038727">
    <property type="entry name" value="NadR/Ttd14_AAA_dom"/>
</dbReference>
<evidence type="ECO:0000313" key="3">
    <source>
        <dbReference type="Proteomes" id="UP001562357"/>
    </source>
</evidence>
<dbReference type="InterPro" id="IPR027417">
    <property type="entry name" value="P-loop_NTPase"/>
</dbReference>
<evidence type="ECO:0000259" key="1">
    <source>
        <dbReference type="Pfam" id="PF13521"/>
    </source>
</evidence>
<dbReference type="SUPFAM" id="SSF52540">
    <property type="entry name" value="P-loop containing nucleoside triphosphate hydrolases"/>
    <property type="match status" value="1"/>
</dbReference>
<evidence type="ECO:0000313" key="2">
    <source>
        <dbReference type="EMBL" id="GAB0137628.1"/>
    </source>
</evidence>
<dbReference type="EMBL" id="BAAFGZ010000299">
    <property type="protein sequence ID" value="GAB0137628.1"/>
    <property type="molecule type" value="Genomic_DNA"/>
</dbReference>
<dbReference type="Gene3D" id="3.40.50.300">
    <property type="entry name" value="P-loop containing nucleotide triphosphate hydrolases"/>
    <property type="match status" value="1"/>
</dbReference>
<gene>
    <name evidence="2" type="primary">g5885</name>
    <name evidence="2" type="ORF">EsDP_00005885</name>
</gene>
<sequence>MQPTCIYIVGAQSTGKTTLVNALEASYDDGNLALDRPVIIREVARTVLSEYDFNAHDISTSAKRCSTIQTLILKAQCWHEENALRTGSWFISDRSGLDPIVYAERHVGPAFANEMMLMDEWKKHRDSLARSLIFVCEITSAWLVDDGVRLMPTDWEDWKDYHELFCSRLHDLGLDFRVIPSTMLNLQERVEYVWEEWNRSMREQLTT</sequence>
<organism evidence="2 3">
    <name type="scientific">Epichloe bromicola</name>
    <dbReference type="NCBI Taxonomy" id="79588"/>
    <lineage>
        <taxon>Eukaryota</taxon>
        <taxon>Fungi</taxon>
        <taxon>Dikarya</taxon>
        <taxon>Ascomycota</taxon>
        <taxon>Pezizomycotina</taxon>
        <taxon>Sordariomycetes</taxon>
        <taxon>Hypocreomycetidae</taxon>
        <taxon>Hypocreales</taxon>
        <taxon>Clavicipitaceae</taxon>
        <taxon>Epichloe</taxon>
    </lineage>
</organism>
<name>A0ABQ0CW22_9HYPO</name>
<protein>
    <submittedName>
        <fullName evidence="2">Epichloenin A synthetase</fullName>
    </submittedName>
</protein>
<proteinExistence type="predicted"/>
<feature type="domain" description="NadR/Ttd14 AAA" evidence="1">
    <location>
        <begin position="6"/>
        <end position="182"/>
    </location>
</feature>
<dbReference type="Pfam" id="PF13521">
    <property type="entry name" value="AAA_28"/>
    <property type="match status" value="1"/>
</dbReference>
<dbReference type="Proteomes" id="UP001562357">
    <property type="component" value="Unassembled WGS sequence"/>
</dbReference>
<keyword evidence="3" id="KW-1185">Reference proteome</keyword>
<accession>A0ABQ0CW22</accession>
<comment type="caution">
    <text evidence="2">The sequence shown here is derived from an EMBL/GenBank/DDBJ whole genome shotgun (WGS) entry which is preliminary data.</text>
</comment>